<dbReference type="InterPro" id="IPR011009">
    <property type="entry name" value="Kinase-like_dom_sf"/>
</dbReference>
<evidence type="ECO:0000256" key="14">
    <source>
        <dbReference type="PROSITE-ProRule" id="PRU10141"/>
    </source>
</evidence>
<feature type="domain" description="Gnk2-homologous" evidence="18">
    <location>
        <begin position="131"/>
        <end position="240"/>
    </location>
</feature>
<evidence type="ECO:0000256" key="7">
    <source>
        <dbReference type="ARBA" id="ARBA00022741"/>
    </source>
</evidence>
<feature type="signal peptide" evidence="16">
    <location>
        <begin position="1"/>
        <end position="22"/>
    </location>
</feature>
<evidence type="ECO:0000256" key="9">
    <source>
        <dbReference type="ARBA" id="ARBA00022840"/>
    </source>
</evidence>
<dbReference type="CDD" id="cd23509">
    <property type="entry name" value="Gnk2-like"/>
    <property type="match status" value="3"/>
</dbReference>
<dbReference type="CDD" id="cd14066">
    <property type="entry name" value="STKc_IRAK"/>
    <property type="match status" value="1"/>
</dbReference>
<dbReference type="ExpressionAtlas" id="A0A654FS71">
    <property type="expression patterns" value="baseline and differential"/>
</dbReference>
<dbReference type="Gene3D" id="3.30.430.20">
    <property type="entry name" value="Gnk2 domain, C-X8-C-X2-C motif"/>
    <property type="match status" value="3"/>
</dbReference>
<evidence type="ECO:0000259" key="17">
    <source>
        <dbReference type="PROSITE" id="PS50011"/>
    </source>
</evidence>
<dbReference type="GO" id="GO:0004674">
    <property type="term" value="F:protein serine/threonine kinase activity"/>
    <property type="evidence" value="ECO:0007669"/>
    <property type="project" value="UniProtKB-KW"/>
</dbReference>
<dbReference type="PROSITE" id="PS00108">
    <property type="entry name" value="PROTEIN_KINASE_ST"/>
    <property type="match status" value="1"/>
</dbReference>
<dbReference type="InterPro" id="IPR001245">
    <property type="entry name" value="Ser-Thr/Tyr_kinase_cat_dom"/>
</dbReference>
<dbReference type="GO" id="GO:0016020">
    <property type="term" value="C:membrane"/>
    <property type="evidence" value="ECO:0007669"/>
    <property type="project" value="UniProtKB-SubCell"/>
</dbReference>
<keyword evidence="11 15" id="KW-0472">Membrane</keyword>
<keyword evidence="3" id="KW-0808">Transferase</keyword>
<accession>A0A654FS71</accession>
<evidence type="ECO:0000256" key="16">
    <source>
        <dbReference type="SAM" id="SignalP"/>
    </source>
</evidence>
<dbReference type="PROSITE" id="PS00107">
    <property type="entry name" value="PROTEIN_KINASE_ATP"/>
    <property type="match status" value="1"/>
</dbReference>
<evidence type="ECO:0000313" key="20">
    <source>
        <dbReference type="Proteomes" id="UP000426265"/>
    </source>
</evidence>
<evidence type="ECO:0000313" key="19">
    <source>
        <dbReference type="EMBL" id="VYS63636.1"/>
    </source>
</evidence>
<evidence type="ECO:0000256" key="3">
    <source>
        <dbReference type="ARBA" id="ARBA00022679"/>
    </source>
</evidence>
<dbReference type="GO" id="GO:0009751">
    <property type="term" value="P:response to salicylic acid"/>
    <property type="evidence" value="ECO:0007669"/>
    <property type="project" value="UniProtKB-ARBA"/>
</dbReference>
<feature type="chain" id="PRO_5024980592" evidence="16">
    <location>
        <begin position="23"/>
        <end position="827"/>
    </location>
</feature>
<feature type="domain" description="Protein kinase" evidence="17">
    <location>
        <begin position="337"/>
        <end position="614"/>
    </location>
</feature>
<keyword evidence="9 14" id="KW-0067">ATP-binding</keyword>
<keyword evidence="13" id="KW-0325">Glycoprotein</keyword>
<dbReference type="Pfam" id="PF07714">
    <property type="entry name" value="PK_Tyr_Ser-Thr"/>
    <property type="match status" value="1"/>
</dbReference>
<dbReference type="InterPro" id="IPR017441">
    <property type="entry name" value="Protein_kinase_ATP_BS"/>
</dbReference>
<keyword evidence="4 15" id="KW-0812">Transmembrane</keyword>
<protein>
    <submittedName>
        <fullName evidence="19">Uncharacterized protein</fullName>
    </submittedName>
</protein>
<evidence type="ECO:0000256" key="4">
    <source>
        <dbReference type="ARBA" id="ARBA00022692"/>
    </source>
</evidence>
<dbReference type="GO" id="GO:0005524">
    <property type="term" value="F:ATP binding"/>
    <property type="evidence" value="ECO:0007669"/>
    <property type="project" value="UniProtKB-UniRule"/>
</dbReference>
<dbReference type="AlphaFoldDB" id="A0A654FS71"/>
<keyword evidence="12" id="KW-0675">Receptor</keyword>
<evidence type="ECO:0000256" key="5">
    <source>
        <dbReference type="ARBA" id="ARBA00022729"/>
    </source>
</evidence>
<evidence type="ECO:0000256" key="8">
    <source>
        <dbReference type="ARBA" id="ARBA00022777"/>
    </source>
</evidence>
<evidence type="ECO:0000256" key="1">
    <source>
        <dbReference type="ARBA" id="ARBA00004167"/>
    </source>
</evidence>
<keyword evidence="6" id="KW-0677">Repeat</keyword>
<feature type="domain" description="Gnk2-homologous" evidence="18">
    <location>
        <begin position="19"/>
        <end position="125"/>
    </location>
</feature>
<proteinExistence type="predicted"/>
<dbReference type="InterPro" id="IPR038408">
    <property type="entry name" value="GNK2_sf"/>
</dbReference>
<dbReference type="SUPFAM" id="SSF56112">
    <property type="entry name" value="Protein kinase-like (PK-like)"/>
    <property type="match status" value="1"/>
</dbReference>
<keyword evidence="8" id="KW-0418">Kinase</keyword>
<dbReference type="FunFam" id="3.30.430.20:FF:000007">
    <property type="entry name" value="Cysteine-rich receptor-like protein kinase 11"/>
    <property type="match status" value="1"/>
</dbReference>
<dbReference type="FunFam" id="3.30.430.20:FF:000003">
    <property type="entry name" value="Cysteine-rich RLK (RECEPTOR-like protein kinase) 10"/>
    <property type="match status" value="1"/>
</dbReference>
<dbReference type="SMART" id="SM00220">
    <property type="entry name" value="S_TKc"/>
    <property type="match status" value="1"/>
</dbReference>
<evidence type="ECO:0000256" key="15">
    <source>
        <dbReference type="SAM" id="Phobius"/>
    </source>
</evidence>
<keyword evidence="7 14" id="KW-0547">Nucleotide-binding</keyword>
<keyword evidence="2" id="KW-0723">Serine/threonine-protein kinase</keyword>
<dbReference type="Gene3D" id="1.10.510.10">
    <property type="entry name" value="Transferase(Phosphotransferase) domain 1"/>
    <property type="match status" value="1"/>
</dbReference>
<keyword evidence="10 15" id="KW-1133">Transmembrane helix</keyword>
<keyword evidence="5 16" id="KW-0732">Signal</keyword>
<dbReference type="InterPro" id="IPR000719">
    <property type="entry name" value="Prot_kinase_dom"/>
</dbReference>
<sequence>MELKNLFPIFWFVLVGFAVVSAQECGKTGFFVPQSRYETNRGLLLSSLPSNVSARGGFYNSSIGQGPDRVYALGMCIEGAEPDVCSDCIEYASNLLLDTCLNQTEGLAWPEKRILCMVRYSNSSFFGSLKAEPHFYIHNVDDITSNLTEFDQVWEELARRMIASTTSPSSKRKYYAADVAALTAFQIIYALMQCTPDLSLEDCHICLRQSVGDYETCCNGKQGGIVYRASCVFRWELFPFSEAFSRISLAPPPQSPAFPTLPAVTNTATKKGSITISIGIVWAIIIPTVIVVFLVLLALGFVVYRRRKSYQGSSTDITITHSLQFDFKAIEDATNKFSESNIIGRGGFGEVFMGVLNGTEVAIKRLSKASRQGAREFKNEVVVVAKLHHRNLVKLLGFCLEGEEKILVYEFVPNKSLDYFLFDPTKQGQLDWTKRYNIIRGITRGILYLHQDSRLTIIHRDLKASNILLDADMNPKIADFGMARIFGIDQSGANTKKIAGTRGYMPPEYVRQGQFSTRSDVYSFGVLVLEIICGRNNRFIHQSDTTVENLVTYAWRLWRNDSPLELVDPTISENCETEEVTRCIHIALLCVQHNPTDRPSLSTINMMLINNSYVLPDPQQPGFFFPIISNQERDGLDSMNRSNPQTINDVTITDFEPHTIVCCVENWFRRIVKQLMSLRFPVVFVPSGKTGVFTPNDKYDTNRRLLLSSLASHVVARGDFYSNSLGQVYDRVYALGMFISVVEPKVCSNCIDLASKEVLEECTNQTEGIAWPENGILCMVRYSNRSFSGSLEMEPKYICMYNTGDIGSENFDNLWDDLTSRMIAGVI</sequence>
<dbReference type="InterPro" id="IPR002902">
    <property type="entry name" value="GNK2"/>
</dbReference>
<evidence type="ECO:0000256" key="6">
    <source>
        <dbReference type="ARBA" id="ARBA00022737"/>
    </source>
</evidence>
<dbReference type="FunFam" id="1.10.510.10:FF:000129">
    <property type="entry name" value="cysteine-rich receptor-like protein kinase 10"/>
    <property type="match status" value="1"/>
</dbReference>
<dbReference type="Pfam" id="PF01657">
    <property type="entry name" value="Stress-antifung"/>
    <property type="match status" value="3"/>
</dbReference>
<dbReference type="PROSITE" id="PS51473">
    <property type="entry name" value="GNK2"/>
    <property type="match status" value="3"/>
</dbReference>
<dbReference type="Gene3D" id="3.30.200.20">
    <property type="entry name" value="Phosphorylase Kinase, domain 1"/>
    <property type="match status" value="1"/>
</dbReference>
<dbReference type="PANTHER" id="PTHR27002">
    <property type="entry name" value="RECEPTOR-LIKE SERINE/THREONINE-PROTEIN KINASE SD1-8"/>
    <property type="match status" value="1"/>
</dbReference>
<feature type="transmembrane region" description="Helical" evidence="15">
    <location>
        <begin position="280"/>
        <end position="304"/>
    </location>
</feature>
<dbReference type="PANTHER" id="PTHR27002:SF1064">
    <property type="entry name" value="CYSTEINE-RICH RECEPTOR-LIKE PROTEIN KINASE 14-RELATED"/>
    <property type="match status" value="1"/>
</dbReference>
<gene>
    <name evidence="19" type="ORF">AN1_LOCUS19051</name>
</gene>
<dbReference type="GO" id="GO:0042742">
    <property type="term" value="P:defense response to bacterium"/>
    <property type="evidence" value="ECO:0007669"/>
    <property type="project" value="UniProtKB-ARBA"/>
</dbReference>
<evidence type="ECO:0000259" key="18">
    <source>
        <dbReference type="PROSITE" id="PS51473"/>
    </source>
</evidence>
<dbReference type="InterPro" id="IPR008271">
    <property type="entry name" value="Ser/Thr_kinase_AS"/>
</dbReference>
<name>A0A654FS71_ARATH</name>
<dbReference type="Proteomes" id="UP000426265">
    <property type="component" value="Unassembled WGS sequence"/>
</dbReference>
<feature type="binding site" evidence="14">
    <location>
        <position position="364"/>
    </location>
    <ligand>
        <name>ATP</name>
        <dbReference type="ChEBI" id="CHEBI:30616"/>
    </ligand>
</feature>
<comment type="subcellular location">
    <subcellularLocation>
        <location evidence="1">Membrane</location>
        <topology evidence="1">Single-pass membrane protein</topology>
    </subcellularLocation>
</comment>
<feature type="domain" description="Gnk2-homologous" evidence="18">
    <location>
        <begin position="681"/>
        <end position="787"/>
    </location>
</feature>
<dbReference type="EMBL" id="CACRSJ010000109">
    <property type="protein sequence ID" value="VYS63636.1"/>
    <property type="molecule type" value="Genomic_DNA"/>
</dbReference>
<organism evidence="19 20">
    <name type="scientific">Arabidopsis thaliana</name>
    <name type="common">Mouse-ear cress</name>
    <dbReference type="NCBI Taxonomy" id="3702"/>
    <lineage>
        <taxon>Eukaryota</taxon>
        <taxon>Viridiplantae</taxon>
        <taxon>Streptophyta</taxon>
        <taxon>Embryophyta</taxon>
        <taxon>Tracheophyta</taxon>
        <taxon>Spermatophyta</taxon>
        <taxon>Magnoliopsida</taxon>
        <taxon>eudicotyledons</taxon>
        <taxon>Gunneridae</taxon>
        <taxon>Pentapetalae</taxon>
        <taxon>rosids</taxon>
        <taxon>malvids</taxon>
        <taxon>Brassicales</taxon>
        <taxon>Brassicaceae</taxon>
        <taxon>Camelineae</taxon>
        <taxon>Arabidopsis</taxon>
    </lineage>
</organism>
<dbReference type="FunFam" id="3.30.200.20:FF:000727">
    <property type="entry name" value="Cysteine-rich RLK (RECEPTOR-like protein kinase) 23"/>
    <property type="match status" value="1"/>
</dbReference>
<evidence type="ECO:0000256" key="2">
    <source>
        <dbReference type="ARBA" id="ARBA00022527"/>
    </source>
</evidence>
<evidence type="ECO:0000256" key="10">
    <source>
        <dbReference type="ARBA" id="ARBA00022989"/>
    </source>
</evidence>
<evidence type="ECO:0000256" key="11">
    <source>
        <dbReference type="ARBA" id="ARBA00023136"/>
    </source>
</evidence>
<reference evidence="19 20" key="1">
    <citation type="submission" date="2019-11" db="EMBL/GenBank/DDBJ databases">
        <authorList>
            <person name="Jiao W.-B."/>
            <person name="Schneeberger K."/>
        </authorList>
    </citation>
    <scope>NUCLEOTIDE SEQUENCE [LARGE SCALE GENOMIC DNA]</scope>
    <source>
        <strain evidence="20">cv. An-1</strain>
    </source>
</reference>
<evidence type="ECO:0000256" key="12">
    <source>
        <dbReference type="ARBA" id="ARBA00023170"/>
    </source>
</evidence>
<dbReference type="PROSITE" id="PS50011">
    <property type="entry name" value="PROTEIN_KINASE_DOM"/>
    <property type="match status" value="1"/>
</dbReference>
<evidence type="ECO:0000256" key="13">
    <source>
        <dbReference type="ARBA" id="ARBA00023180"/>
    </source>
</evidence>